<keyword evidence="4" id="KW-1185">Reference proteome</keyword>
<dbReference type="STRING" id="1186196.SAMN04489841_3255"/>
<proteinExistence type="predicted"/>
<feature type="transmembrane region" description="Helical" evidence="2">
    <location>
        <begin position="35"/>
        <end position="60"/>
    </location>
</feature>
<sequence>MGRLSSVLLKGVGVLVLALIALSVVGTIVGIALSVIVAVLSVIVSLAVLGVFALVIVGLFSMVSDRPASADEPRAPRRSTEQPDPEDRLRDRYVEGELDDAEFERELERIFDPSERRERAETGRSVTRDAASDRQLRDR</sequence>
<organism evidence="3 4">
    <name type="scientific">Natrinema salaciae</name>
    <dbReference type="NCBI Taxonomy" id="1186196"/>
    <lineage>
        <taxon>Archaea</taxon>
        <taxon>Methanobacteriati</taxon>
        <taxon>Methanobacteriota</taxon>
        <taxon>Stenosarchaea group</taxon>
        <taxon>Halobacteria</taxon>
        <taxon>Halobacteriales</taxon>
        <taxon>Natrialbaceae</taxon>
        <taxon>Natrinema</taxon>
    </lineage>
</organism>
<dbReference type="OrthoDB" id="178074at2157"/>
<dbReference type="Proteomes" id="UP000199114">
    <property type="component" value="Unassembled WGS sequence"/>
</dbReference>
<protein>
    <recommendedName>
        <fullName evidence="5">Short C-terminal domain-containing protein</fullName>
    </recommendedName>
</protein>
<evidence type="ECO:0008006" key="5">
    <source>
        <dbReference type="Google" id="ProtNLM"/>
    </source>
</evidence>
<dbReference type="EMBL" id="FOFD01000004">
    <property type="protein sequence ID" value="SER20036.1"/>
    <property type="molecule type" value="Genomic_DNA"/>
</dbReference>
<dbReference type="RefSeq" id="WP_090619073.1">
    <property type="nucleotide sequence ID" value="NZ_FOFD01000004.1"/>
</dbReference>
<evidence type="ECO:0000256" key="1">
    <source>
        <dbReference type="SAM" id="MobiDB-lite"/>
    </source>
</evidence>
<feature type="region of interest" description="Disordered" evidence="1">
    <location>
        <begin position="114"/>
        <end position="139"/>
    </location>
</feature>
<feature type="compositionally biased region" description="Basic and acidic residues" evidence="1">
    <location>
        <begin position="68"/>
        <end position="95"/>
    </location>
</feature>
<evidence type="ECO:0000313" key="4">
    <source>
        <dbReference type="Proteomes" id="UP000199114"/>
    </source>
</evidence>
<feature type="region of interest" description="Disordered" evidence="1">
    <location>
        <begin position="66"/>
        <end position="97"/>
    </location>
</feature>
<evidence type="ECO:0000256" key="2">
    <source>
        <dbReference type="SAM" id="Phobius"/>
    </source>
</evidence>
<keyword evidence="2" id="KW-0812">Transmembrane</keyword>
<dbReference type="AlphaFoldDB" id="A0A1H9M8K4"/>
<keyword evidence="2" id="KW-1133">Transmembrane helix</keyword>
<keyword evidence="2" id="KW-0472">Membrane</keyword>
<feature type="transmembrane region" description="Helical" evidence="2">
    <location>
        <begin position="7"/>
        <end position="29"/>
    </location>
</feature>
<evidence type="ECO:0000313" key="3">
    <source>
        <dbReference type="EMBL" id="SER20036.1"/>
    </source>
</evidence>
<reference evidence="4" key="1">
    <citation type="submission" date="2016-10" db="EMBL/GenBank/DDBJ databases">
        <authorList>
            <person name="Varghese N."/>
            <person name="Submissions S."/>
        </authorList>
    </citation>
    <scope>NUCLEOTIDE SEQUENCE [LARGE SCALE GENOMIC DNA]</scope>
    <source>
        <strain evidence="4">DSM 25055</strain>
    </source>
</reference>
<gene>
    <name evidence="3" type="ORF">SAMN04489841_3255</name>
</gene>
<name>A0A1H9M8K4_9EURY</name>
<accession>A0A1H9M8K4</accession>